<dbReference type="SUPFAM" id="SSF55008">
    <property type="entry name" value="HMA, heavy metal-associated domain"/>
    <property type="match status" value="1"/>
</dbReference>
<dbReference type="FunFam" id="3.30.70.100:FF:000001">
    <property type="entry name" value="ATPase copper transporting beta"/>
    <property type="match status" value="1"/>
</dbReference>
<dbReference type="InterPro" id="IPR017969">
    <property type="entry name" value="Heavy-metal-associated_CS"/>
</dbReference>
<reference evidence="3 4" key="1">
    <citation type="submission" date="2018-12" db="EMBL/GenBank/DDBJ databases">
        <title>Lysinibacillus antri sp. nov., isolated from a cave soil.</title>
        <authorList>
            <person name="Narsing Rao M.P."/>
            <person name="Zhang H."/>
            <person name="Dong Z.-Y."/>
            <person name="Niu X.-K."/>
            <person name="Zhang K."/>
            <person name="Fang B.-Z."/>
            <person name="Kang Y.-Q."/>
            <person name="Xiao M."/>
            <person name="Li W.-J."/>
        </authorList>
    </citation>
    <scope>NUCLEOTIDE SEQUENCE [LARGE SCALE GENOMIC DNA]</scope>
    <source>
        <strain evidence="3 4">SYSU K30002</strain>
    </source>
</reference>
<gene>
    <name evidence="3" type="ORF">EK386_13805</name>
</gene>
<organism evidence="3 4">
    <name type="scientific">Lysinibacillus antri</name>
    <dbReference type="NCBI Taxonomy" id="2498145"/>
    <lineage>
        <taxon>Bacteria</taxon>
        <taxon>Bacillati</taxon>
        <taxon>Bacillota</taxon>
        <taxon>Bacilli</taxon>
        <taxon>Bacillales</taxon>
        <taxon>Bacillaceae</taxon>
        <taxon>Lysinibacillus</taxon>
    </lineage>
</organism>
<dbReference type="InterPro" id="IPR006121">
    <property type="entry name" value="HMA_dom"/>
</dbReference>
<evidence type="ECO:0000313" key="3">
    <source>
        <dbReference type="EMBL" id="RUL50457.1"/>
    </source>
</evidence>
<comment type="caution">
    <text evidence="3">The sequence shown here is derived from an EMBL/GenBank/DDBJ whole genome shotgun (WGS) entry which is preliminary data.</text>
</comment>
<accession>A0A3S0RI38</accession>
<keyword evidence="1" id="KW-0479">Metal-binding</keyword>
<dbReference type="InterPro" id="IPR036163">
    <property type="entry name" value="HMA_dom_sf"/>
</dbReference>
<proteinExistence type="predicted"/>
<evidence type="ECO:0000313" key="4">
    <source>
        <dbReference type="Proteomes" id="UP000287910"/>
    </source>
</evidence>
<sequence>MSILIQSHKNYKYKEDKKMKESTFIVNGMSCNGCARKIENALTETKGVKTSRIDFSKREAYVQYDETQTTLEAIQNVVIQKGYSIE</sequence>
<evidence type="ECO:0000256" key="1">
    <source>
        <dbReference type="ARBA" id="ARBA00022723"/>
    </source>
</evidence>
<dbReference type="Gene3D" id="3.30.70.100">
    <property type="match status" value="1"/>
</dbReference>
<dbReference type="EMBL" id="RYYR01000020">
    <property type="protein sequence ID" value="RUL50457.1"/>
    <property type="molecule type" value="Genomic_DNA"/>
</dbReference>
<protein>
    <submittedName>
        <fullName evidence="3">Heavy-metal-associated domain-containing protein</fullName>
    </submittedName>
</protein>
<dbReference type="PROSITE" id="PS01047">
    <property type="entry name" value="HMA_1"/>
    <property type="match status" value="1"/>
</dbReference>
<dbReference type="Proteomes" id="UP000287910">
    <property type="component" value="Unassembled WGS sequence"/>
</dbReference>
<feature type="domain" description="HMA" evidence="2">
    <location>
        <begin position="20"/>
        <end position="86"/>
    </location>
</feature>
<dbReference type="PROSITE" id="PS50846">
    <property type="entry name" value="HMA_2"/>
    <property type="match status" value="1"/>
</dbReference>
<evidence type="ECO:0000259" key="2">
    <source>
        <dbReference type="PROSITE" id="PS50846"/>
    </source>
</evidence>
<dbReference type="Pfam" id="PF00403">
    <property type="entry name" value="HMA"/>
    <property type="match status" value="1"/>
</dbReference>
<name>A0A3S0RI38_9BACI</name>
<dbReference type="GO" id="GO:0046872">
    <property type="term" value="F:metal ion binding"/>
    <property type="evidence" value="ECO:0007669"/>
    <property type="project" value="UniProtKB-KW"/>
</dbReference>
<keyword evidence="4" id="KW-1185">Reference proteome</keyword>
<dbReference type="CDD" id="cd00371">
    <property type="entry name" value="HMA"/>
    <property type="match status" value="1"/>
</dbReference>
<dbReference type="AlphaFoldDB" id="A0A3S0RI38"/>